<feature type="compositionally biased region" description="Polar residues" evidence="1">
    <location>
        <begin position="318"/>
        <end position="329"/>
    </location>
</feature>
<evidence type="ECO:0000256" key="1">
    <source>
        <dbReference type="SAM" id="MobiDB-lite"/>
    </source>
</evidence>
<accession>A0A7W5BTK7</accession>
<organism evidence="3 4">
    <name type="scientific">Rhizobium pisi</name>
    <dbReference type="NCBI Taxonomy" id="574561"/>
    <lineage>
        <taxon>Bacteria</taxon>
        <taxon>Pseudomonadati</taxon>
        <taxon>Pseudomonadota</taxon>
        <taxon>Alphaproteobacteria</taxon>
        <taxon>Hyphomicrobiales</taxon>
        <taxon>Rhizobiaceae</taxon>
        <taxon>Rhizobium/Agrobacterium group</taxon>
        <taxon>Rhizobium</taxon>
    </lineage>
</organism>
<keyword evidence="2" id="KW-0812">Transmembrane</keyword>
<protein>
    <recommendedName>
        <fullName evidence="5">Exopolysaccharide synthesis protein</fullName>
    </recommendedName>
</protein>
<name>A0A7W5BTK7_9HYPH</name>
<dbReference type="EMBL" id="JACHXH010000037">
    <property type="protein sequence ID" value="MBB3138766.1"/>
    <property type="molecule type" value="Genomic_DNA"/>
</dbReference>
<keyword evidence="2" id="KW-1133">Transmembrane helix</keyword>
<evidence type="ECO:0000313" key="3">
    <source>
        <dbReference type="EMBL" id="MBB3138766.1"/>
    </source>
</evidence>
<dbReference type="Pfam" id="PF19495">
    <property type="entry name" value="DUF6030"/>
    <property type="match status" value="1"/>
</dbReference>
<dbReference type="AlphaFoldDB" id="A0A7W5BTK7"/>
<gene>
    <name evidence="3" type="ORF">FHS26_006545</name>
</gene>
<dbReference type="InterPro" id="IPR046071">
    <property type="entry name" value="DUF6030"/>
</dbReference>
<sequence length="329" mass="36273">MAACRPTPLVTGLRGDAVGKVLSAVGPPRDSPPRQWKFPMRSNRRWLVWAAVSMSVLLLAAVAFYWEIRHSGDPIEGFEDRALDKAARSSRIAAGPYVAAPRPISISRHLVEIPKFDLASQFLRVWLVSGANICGALREAGIEVGEWKAASMRNRDYECYFQRVYERDEVRPLSSTFVKVRGNETGDLVEIRAKIVGPKVDVQGRLAPAVLRIFETIVKQACWRDFEDTLASIQSLRDVEYERFGAYLSFTREAGSENSFNFALGLKAASASQARTRAYFSTDRWLATTNLRIPKNSSASTATARPDQPIALDDGASTGRNPGSSGNCG</sequence>
<feature type="transmembrane region" description="Helical" evidence="2">
    <location>
        <begin position="46"/>
        <end position="66"/>
    </location>
</feature>
<reference evidence="3 4" key="1">
    <citation type="submission" date="2020-08" db="EMBL/GenBank/DDBJ databases">
        <title>Genomic Encyclopedia of Type Strains, Phase III (KMG-III): the genomes of soil and plant-associated and newly described type strains.</title>
        <authorList>
            <person name="Whitman W."/>
        </authorList>
    </citation>
    <scope>NUCLEOTIDE SEQUENCE [LARGE SCALE GENOMIC DNA]</scope>
    <source>
        <strain evidence="3 4">CECT 4113</strain>
    </source>
</reference>
<evidence type="ECO:0000313" key="4">
    <source>
        <dbReference type="Proteomes" id="UP000518315"/>
    </source>
</evidence>
<comment type="caution">
    <text evidence="3">The sequence shown here is derived from an EMBL/GenBank/DDBJ whole genome shotgun (WGS) entry which is preliminary data.</text>
</comment>
<evidence type="ECO:0008006" key="5">
    <source>
        <dbReference type="Google" id="ProtNLM"/>
    </source>
</evidence>
<feature type="region of interest" description="Disordered" evidence="1">
    <location>
        <begin position="296"/>
        <end position="329"/>
    </location>
</feature>
<keyword evidence="4" id="KW-1185">Reference proteome</keyword>
<keyword evidence="2" id="KW-0472">Membrane</keyword>
<evidence type="ECO:0000256" key="2">
    <source>
        <dbReference type="SAM" id="Phobius"/>
    </source>
</evidence>
<dbReference type="Proteomes" id="UP000518315">
    <property type="component" value="Unassembled WGS sequence"/>
</dbReference>
<proteinExistence type="predicted"/>